<name>A0A1X7IQN1_9BACT</name>
<keyword evidence="2" id="KW-0812">Transmembrane</keyword>
<dbReference type="PIRSF" id="PIRSF003097">
    <property type="entry name" value="FtsX"/>
    <property type="match status" value="1"/>
</dbReference>
<feature type="transmembrane region" description="Helical" evidence="2">
    <location>
        <begin position="226"/>
        <end position="247"/>
    </location>
</feature>
<evidence type="ECO:0000256" key="1">
    <source>
        <dbReference type="PIRNR" id="PIRNR003097"/>
    </source>
</evidence>
<dbReference type="Gene3D" id="3.30.70.3040">
    <property type="match status" value="1"/>
</dbReference>
<comment type="similarity">
    <text evidence="1">Belongs to the ABC-4 integral membrane protein family. FtsX subfamily.</text>
</comment>
<dbReference type="InterPro" id="IPR040690">
    <property type="entry name" value="FtsX_ECD"/>
</dbReference>
<dbReference type="STRING" id="1028.SAMN05661096_00936"/>
<keyword evidence="1" id="KW-1003">Cell membrane</keyword>
<organism evidence="4 5">
    <name type="scientific">Marivirga sericea</name>
    <dbReference type="NCBI Taxonomy" id="1028"/>
    <lineage>
        <taxon>Bacteria</taxon>
        <taxon>Pseudomonadati</taxon>
        <taxon>Bacteroidota</taxon>
        <taxon>Cytophagia</taxon>
        <taxon>Cytophagales</taxon>
        <taxon>Marivirgaceae</taxon>
        <taxon>Marivirga</taxon>
    </lineage>
</organism>
<evidence type="ECO:0000259" key="3">
    <source>
        <dbReference type="Pfam" id="PF18075"/>
    </source>
</evidence>
<evidence type="ECO:0000313" key="5">
    <source>
        <dbReference type="Proteomes" id="UP000193804"/>
    </source>
</evidence>
<evidence type="ECO:0000256" key="2">
    <source>
        <dbReference type="SAM" id="Phobius"/>
    </source>
</evidence>
<dbReference type="RefSeq" id="WP_085515893.1">
    <property type="nucleotide sequence ID" value="NZ_FXAW01000001.1"/>
</dbReference>
<sequence>MSKEKKYRKKKKLGHYPFVSVILSMTLALFILGLFALLITTTTSLTKVIQQNVEMQVYLKSNLSEPQQLRVSKSLVSKEYVLKEESIESIRFISKNEAAEKFIEETGEDFMQFLGDNPLKDAYIVKISPEYHSSEKMKEVQQDIENLNGVFEVIYTNNMVQSINENITKISIVLLAISILLFIVIGILINNTIKLALFSQRFLIRSMQLVGATKGFIRKPFIYRSIWHGIISAIVAASLLFGLLTYGSEKLEGLAELQNQQMLLIIFGGLIVTGISIASFSTFRAMQKYMAMSLDELY</sequence>
<dbReference type="Pfam" id="PF18075">
    <property type="entry name" value="FtsX_ECD"/>
    <property type="match status" value="1"/>
</dbReference>
<dbReference type="GO" id="GO:0051301">
    <property type="term" value="P:cell division"/>
    <property type="evidence" value="ECO:0007669"/>
    <property type="project" value="UniProtKB-KW"/>
</dbReference>
<proteinExistence type="inferred from homology"/>
<keyword evidence="1" id="KW-0131">Cell cycle</keyword>
<dbReference type="PANTHER" id="PTHR47755:SF1">
    <property type="entry name" value="CELL DIVISION PROTEIN FTSX"/>
    <property type="match status" value="1"/>
</dbReference>
<dbReference type="AlphaFoldDB" id="A0A1X7IQN1"/>
<keyword evidence="1 4" id="KW-0132">Cell division</keyword>
<feature type="transmembrane region" description="Helical" evidence="2">
    <location>
        <begin position="262"/>
        <end position="283"/>
    </location>
</feature>
<gene>
    <name evidence="4" type="ORF">SAMN05661096_00936</name>
</gene>
<evidence type="ECO:0000313" key="4">
    <source>
        <dbReference type="EMBL" id="SMG17263.1"/>
    </source>
</evidence>
<dbReference type="EMBL" id="FXAW01000001">
    <property type="protein sequence ID" value="SMG17263.1"/>
    <property type="molecule type" value="Genomic_DNA"/>
</dbReference>
<accession>A0A1X7IQN1</accession>
<keyword evidence="1 2" id="KW-0472">Membrane</keyword>
<dbReference type="Proteomes" id="UP000193804">
    <property type="component" value="Unassembled WGS sequence"/>
</dbReference>
<keyword evidence="2" id="KW-1133">Transmembrane helix</keyword>
<reference evidence="5" key="1">
    <citation type="submission" date="2017-04" db="EMBL/GenBank/DDBJ databases">
        <authorList>
            <person name="Varghese N."/>
            <person name="Submissions S."/>
        </authorList>
    </citation>
    <scope>NUCLEOTIDE SEQUENCE [LARGE SCALE GENOMIC DNA]</scope>
    <source>
        <strain evidence="5">DSM 4125</strain>
    </source>
</reference>
<keyword evidence="5" id="KW-1185">Reference proteome</keyword>
<dbReference type="OrthoDB" id="9813411at2"/>
<dbReference type="InterPro" id="IPR004513">
    <property type="entry name" value="FtsX"/>
</dbReference>
<feature type="domain" description="FtsX extracellular" evidence="3">
    <location>
        <begin position="53"/>
        <end position="153"/>
    </location>
</feature>
<dbReference type="PANTHER" id="PTHR47755">
    <property type="entry name" value="CELL DIVISION PROTEIN FTSX"/>
    <property type="match status" value="1"/>
</dbReference>
<dbReference type="GO" id="GO:0016020">
    <property type="term" value="C:membrane"/>
    <property type="evidence" value="ECO:0007669"/>
    <property type="project" value="InterPro"/>
</dbReference>
<protein>
    <recommendedName>
        <fullName evidence="1">Cell division protein FtsX</fullName>
    </recommendedName>
</protein>
<feature type="transmembrane region" description="Helical" evidence="2">
    <location>
        <begin position="172"/>
        <end position="197"/>
    </location>
</feature>
<feature type="transmembrane region" description="Helical" evidence="2">
    <location>
        <begin position="21"/>
        <end position="39"/>
    </location>
</feature>